<dbReference type="Gene3D" id="3.30.1150.10">
    <property type="match status" value="1"/>
</dbReference>
<evidence type="ECO:0000256" key="7">
    <source>
        <dbReference type="ARBA" id="ARBA00022927"/>
    </source>
</evidence>
<comment type="similarity">
    <text evidence="2">Belongs to the TonB family.</text>
</comment>
<feature type="compositionally biased region" description="Basic and acidic residues" evidence="10">
    <location>
        <begin position="102"/>
        <end position="125"/>
    </location>
</feature>
<proteinExistence type="inferred from homology"/>
<feature type="domain" description="TonB C-terminal" evidence="11">
    <location>
        <begin position="186"/>
        <end position="278"/>
    </location>
</feature>
<evidence type="ECO:0000313" key="12">
    <source>
        <dbReference type="EMBL" id="PZN72153.1"/>
    </source>
</evidence>
<dbReference type="AlphaFoldDB" id="A0A2W4QJV9"/>
<dbReference type="GO" id="GO:0031992">
    <property type="term" value="F:energy transducer activity"/>
    <property type="evidence" value="ECO:0007669"/>
    <property type="project" value="TreeGrafter"/>
</dbReference>
<dbReference type="GO" id="GO:0098797">
    <property type="term" value="C:plasma membrane protein complex"/>
    <property type="evidence" value="ECO:0007669"/>
    <property type="project" value="TreeGrafter"/>
</dbReference>
<keyword evidence="6" id="KW-0812">Transmembrane</keyword>
<dbReference type="NCBIfam" id="TIGR01352">
    <property type="entry name" value="tonB_Cterm"/>
    <property type="match status" value="1"/>
</dbReference>
<dbReference type="PROSITE" id="PS52015">
    <property type="entry name" value="TONB_CTD"/>
    <property type="match status" value="1"/>
</dbReference>
<dbReference type="GO" id="GO:0015031">
    <property type="term" value="P:protein transport"/>
    <property type="evidence" value="ECO:0007669"/>
    <property type="project" value="UniProtKB-KW"/>
</dbReference>
<dbReference type="Pfam" id="PF03544">
    <property type="entry name" value="TonB_C"/>
    <property type="match status" value="1"/>
</dbReference>
<dbReference type="InterPro" id="IPR037682">
    <property type="entry name" value="TonB_C"/>
</dbReference>
<evidence type="ECO:0000256" key="9">
    <source>
        <dbReference type="ARBA" id="ARBA00023136"/>
    </source>
</evidence>
<dbReference type="Proteomes" id="UP000249396">
    <property type="component" value="Unassembled WGS sequence"/>
</dbReference>
<evidence type="ECO:0000256" key="1">
    <source>
        <dbReference type="ARBA" id="ARBA00004383"/>
    </source>
</evidence>
<keyword evidence="5" id="KW-0997">Cell inner membrane</keyword>
<evidence type="ECO:0000256" key="2">
    <source>
        <dbReference type="ARBA" id="ARBA00006555"/>
    </source>
</evidence>
<dbReference type="InterPro" id="IPR051045">
    <property type="entry name" value="TonB-dependent_transducer"/>
</dbReference>
<dbReference type="EMBL" id="QJPH01000497">
    <property type="protein sequence ID" value="PZN72153.1"/>
    <property type="molecule type" value="Genomic_DNA"/>
</dbReference>
<keyword evidence="9" id="KW-0472">Membrane</keyword>
<comment type="subcellular location">
    <subcellularLocation>
        <location evidence="1">Cell inner membrane</location>
        <topology evidence="1">Single-pass membrane protein</topology>
        <orientation evidence="1">Periplasmic side</orientation>
    </subcellularLocation>
</comment>
<evidence type="ECO:0000313" key="13">
    <source>
        <dbReference type="Proteomes" id="UP000249396"/>
    </source>
</evidence>
<keyword evidence="8" id="KW-1133">Transmembrane helix</keyword>
<evidence type="ECO:0000256" key="5">
    <source>
        <dbReference type="ARBA" id="ARBA00022519"/>
    </source>
</evidence>
<gene>
    <name evidence="12" type="ORF">DM484_24930</name>
</gene>
<name>A0A2W4QJV9_9GAMM</name>
<keyword evidence="4" id="KW-1003">Cell membrane</keyword>
<dbReference type="PRINTS" id="PR01217">
    <property type="entry name" value="PRICHEXTENSN"/>
</dbReference>
<evidence type="ECO:0000256" key="4">
    <source>
        <dbReference type="ARBA" id="ARBA00022475"/>
    </source>
</evidence>
<dbReference type="SUPFAM" id="SSF74653">
    <property type="entry name" value="TolA/TonB C-terminal domain"/>
    <property type="match status" value="1"/>
</dbReference>
<protein>
    <submittedName>
        <fullName evidence="12">Energy transducer TonB</fullName>
    </submittedName>
</protein>
<organism evidence="12 13">
    <name type="scientific">Candidatus Methylumidiphilus alinenensis</name>
    <dbReference type="NCBI Taxonomy" id="2202197"/>
    <lineage>
        <taxon>Bacteria</taxon>
        <taxon>Pseudomonadati</taxon>
        <taxon>Pseudomonadota</taxon>
        <taxon>Gammaproteobacteria</taxon>
        <taxon>Methylococcales</taxon>
        <taxon>Candidatus Methylumidiphilus</taxon>
    </lineage>
</organism>
<dbReference type="InterPro" id="IPR006260">
    <property type="entry name" value="TonB/TolA_C"/>
</dbReference>
<dbReference type="PANTHER" id="PTHR33446:SF2">
    <property type="entry name" value="PROTEIN TONB"/>
    <property type="match status" value="1"/>
</dbReference>
<accession>A0A2W4QJV9</accession>
<evidence type="ECO:0000256" key="6">
    <source>
        <dbReference type="ARBA" id="ARBA00022692"/>
    </source>
</evidence>
<keyword evidence="3" id="KW-0813">Transport</keyword>
<evidence type="ECO:0000259" key="11">
    <source>
        <dbReference type="PROSITE" id="PS52015"/>
    </source>
</evidence>
<reference evidence="12 13" key="1">
    <citation type="journal article" date="2018" name="Aquat. Microb. Ecol.">
        <title>Gammaproteobacterial methanotrophs dominate.</title>
        <authorList>
            <person name="Rissanen A.J."/>
            <person name="Saarenheimo J."/>
            <person name="Tiirola M."/>
            <person name="Peura S."/>
            <person name="Aalto S.L."/>
            <person name="Karvinen A."/>
            <person name="Nykanen H."/>
        </authorList>
    </citation>
    <scope>NUCLEOTIDE SEQUENCE [LARGE SCALE GENOMIC DNA]</scope>
    <source>
        <strain evidence="12">AMbin10</strain>
    </source>
</reference>
<sequence length="278" mass="30243">MKFIAYKTGRSFLPTTEADLSLAGFRSEGKTGERGWLDYLLIGLLTLSAHFYILQRFHDGARNEPPVTPVKVPPMVQVTLIPPPVPKPIVQPPPPPPPPVPKKVEVKKPEPKKVEPPKPVKKEVVAIKPQVAKPKPPPKPVVRRVEPIEEPTPPEPEEEEEDPRPAPVKAAPPPPRPAPVAEKVSGPSASAGYLHNPEPAYPEIAEEEGWEGRVILKVHVLANGRPDSVSVIKSSGHDVLDQAAIRTVKGSWHFAPAMRGDTPTDGWVSVPINFNLPG</sequence>
<evidence type="ECO:0000256" key="8">
    <source>
        <dbReference type="ARBA" id="ARBA00022989"/>
    </source>
</evidence>
<keyword evidence="7" id="KW-0653">Protein transport</keyword>
<feature type="compositionally biased region" description="Pro residues" evidence="10">
    <location>
        <begin position="87"/>
        <end position="101"/>
    </location>
</feature>
<dbReference type="PANTHER" id="PTHR33446">
    <property type="entry name" value="PROTEIN TONB-RELATED"/>
    <property type="match status" value="1"/>
</dbReference>
<feature type="region of interest" description="Disordered" evidence="10">
    <location>
        <begin position="87"/>
        <end position="192"/>
    </location>
</feature>
<evidence type="ECO:0000256" key="3">
    <source>
        <dbReference type="ARBA" id="ARBA00022448"/>
    </source>
</evidence>
<dbReference type="GO" id="GO:0055085">
    <property type="term" value="P:transmembrane transport"/>
    <property type="evidence" value="ECO:0007669"/>
    <property type="project" value="InterPro"/>
</dbReference>
<evidence type="ECO:0000256" key="10">
    <source>
        <dbReference type="SAM" id="MobiDB-lite"/>
    </source>
</evidence>
<comment type="caution">
    <text evidence="12">The sequence shown here is derived from an EMBL/GenBank/DDBJ whole genome shotgun (WGS) entry which is preliminary data.</text>
</comment>